<sequence>MASRLTEISLDCHDPDRLAEFWTAVLDWEVLHHEPGLVEIGPGGRADAELLDAVRSGPVAPTIFLAQVPEEKAAKNRVHFDVSPVDCSQEEEVERILALGATRADIGQTGEESWTVLADPEGNEFCVLRSLAPEHFSL</sequence>
<evidence type="ECO:0000313" key="3">
    <source>
        <dbReference type="Proteomes" id="UP000291838"/>
    </source>
</evidence>
<evidence type="ECO:0000313" key="2">
    <source>
        <dbReference type="EMBL" id="RYB92721.1"/>
    </source>
</evidence>
<keyword evidence="3" id="KW-1185">Reference proteome</keyword>
<dbReference type="InterPro" id="IPR029068">
    <property type="entry name" value="Glyas_Bleomycin-R_OHBP_Dase"/>
</dbReference>
<protein>
    <submittedName>
        <fullName evidence="2">VOC family protein</fullName>
    </submittedName>
</protein>
<comment type="caution">
    <text evidence="2">The sequence shown here is derived from an EMBL/GenBank/DDBJ whole genome shotgun (WGS) entry which is preliminary data.</text>
</comment>
<dbReference type="RefSeq" id="WP_129474326.1">
    <property type="nucleotide sequence ID" value="NZ_SDWS01000002.1"/>
</dbReference>
<dbReference type="PANTHER" id="PTHR35908:SF1">
    <property type="entry name" value="CONSERVED PROTEIN"/>
    <property type="match status" value="1"/>
</dbReference>
<dbReference type="InterPro" id="IPR041581">
    <property type="entry name" value="Glyoxalase_6"/>
</dbReference>
<dbReference type="EMBL" id="SDWS01000002">
    <property type="protein sequence ID" value="RYB92721.1"/>
    <property type="molecule type" value="Genomic_DNA"/>
</dbReference>
<gene>
    <name evidence="2" type="ORF">EUA06_07255</name>
</gene>
<dbReference type="Proteomes" id="UP000291838">
    <property type="component" value="Unassembled WGS sequence"/>
</dbReference>
<dbReference type="PANTHER" id="PTHR35908">
    <property type="entry name" value="HYPOTHETICAL FUSION PROTEIN"/>
    <property type="match status" value="1"/>
</dbReference>
<dbReference type="OrthoDB" id="3823476at2"/>
<proteinExistence type="predicted"/>
<name>A0A4Q2RUC8_9ACTN</name>
<evidence type="ECO:0000259" key="1">
    <source>
        <dbReference type="Pfam" id="PF18029"/>
    </source>
</evidence>
<dbReference type="AlphaFoldDB" id="A0A4Q2RUC8"/>
<reference evidence="2 3" key="1">
    <citation type="submission" date="2019-01" db="EMBL/GenBank/DDBJ databases">
        <title>Novel species of Nocardioides.</title>
        <authorList>
            <person name="Liu Q."/>
            <person name="Xin Y.-H."/>
        </authorList>
    </citation>
    <scope>NUCLEOTIDE SEQUENCE [LARGE SCALE GENOMIC DNA]</scope>
    <source>
        <strain evidence="2 3">HLT3-15</strain>
    </source>
</reference>
<organism evidence="2 3">
    <name type="scientific">Nocardioides glacieisoli</name>
    <dbReference type="NCBI Taxonomy" id="1168730"/>
    <lineage>
        <taxon>Bacteria</taxon>
        <taxon>Bacillati</taxon>
        <taxon>Actinomycetota</taxon>
        <taxon>Actinomycetes</taxon>
        <taxon>Propionibacteriales</taxon>
        <taxon>Nocardioidaceae</taxon>
        <taxon>Nocardioides</taxon>
    </lineage>
</organism>
<feature type="domain" description="Glyoxalase-like" evidence="1">
    <location>
        <begin position="8"/>
        <end position="128"/>
    </location>
</feature>
<accession>A0A4Q2RUC8</accession>
<dbReference type="Gene3D" id="3.10.180.10">
    <property type="entry name" value="2,3-Dihydroxybiphenyl 1,2-Dioxygenase, domain 1"/>
    <property type="match status" value="1"/>
</dbReference>
<dbReference type="Pfam" id="PF18029">
    <property type="entry name" value="Glyoxalase_6"/>
    <property type="match status" value="1"/>
</dbReference>
<dbReference type="SUPFAM" id="SSF54593">
    <property type="entry name" value="Glyoxalase/Bleomycin resistance protein/Dihydroxybiphenyl dioxygenase"/>
    <property type="match status" value="1"/>
</dbReference>